<name>A0AAW2ZBK9_9EUKA</name>
<evidence type="ECO:0000259" key="1">
    <source>
        <dbReference type="PROSITE" id="PS50222"/>
    </source>
</evidence>
<reference evidence="2 3" key="1">
    <citation type="submission" date="2024-03" db="EMBL/GenBank/DDBJ databases">
        <title>The Acrasis kona genome and developmental transcriptomes reveal deep origins of eukaryotic multicellular pathways.</title>
        <authorList>
            <person name="Sheikh S."/>
            <person name="Fu C.-J."/>
            <person name="Brown M.W."/>
            <person name="Baldauf S.L."/>
        </authorList>
    </citation>
    <scope>NUCLEOTIDE SEQUENCE [LARGE SCALE GENOMIC DNA]</scope>
    <source>
        <strain evidence="2 3">ATCC MYA-3509</strain>
    </source>
</reference>
<dbReference type="GO" id="GO:0005509">
    <property type="term" value="F:calcium ion binding"/>
    <property type="evidence" value="ECO:0007669"/>
    <property type="project" value="InterPro"/>
</dbReference>
<proteinExistence type="predicted"/>
<dbReference type="Proteomes" id="UP001431209">
    <property type="component" value="Unassembled WGS sequence"/>
</dbReference>
<protein>
    <submittedName>
        <fullName evidence="2">Calmodulin</fullName>
    </submittedName>
</protein>
<feature type="domain" description="EF-hand" evidence="1">
    <location>
        <begin position="91"/>
        <end position="126"/>
    </location>
</feature>
<comment type="caution">
    <text evidence="2">The sequence shown here is derived from an EMBL/GenBank/DDBJ whole genome shotgun (WGS) entry which is preliminary data.</text>
</comment>
<evidence type="ECO:0000313" key="2">
    <source>
        <dbReference type="EMBL" id="KAL0486714.1"/>
    </source>
</evidence>
<dbReference type="SUPFAM" id="SSF47473">
    <property type="entry name" value="EF-hand"/>
    <property type="match status" value="1"/>
</dbReference>
<dbReference type="InterPro" id="IPR002048">
    <property type="entry name" value="EF_hand_dom"/>
</dbReference>
<dbReference type="Gene3D" id="1.10.238.10">
    <property type="entry name" value="EF-hand"/>
    <property type="match status" value="1"/>
</dbReference>
<keyword evidence="3" id="KW-1185">Reference proteome</keyword>
<sequence>MAQNNHTALEVVAGYFENFVDTCSGCIYHCDLRHLLEDMGMPSHFLTKQYLDAVVDLVISHDEEHISFDRFFKFWKVVSRNGFERLDYTLQGLNELHRSFKLHDKDNDMHLNYQEFHQLFVTLELHREGPVEDFINQIDVDVDGSFSYKDCARVLGYTEMSKE</sequence>
<dbReference type="Pfam" id="PF13499">
    <property type="entry name" value="EF-hand_7"/>
    <property type="match status" value="1"/>
</dbReference>
<accession>A0AAW2ZBK9</accession>
<dbReference type="EMBL" id="JAOPGA020001260">
    <property type="protein sequence ID" value="KAL0486714.1"/>
    <property type="molecule type" value="Genomic_DNA"/>
</dbReference>
<evidence type="ECO:0000313" key="3">
    <source>
        <dbReference type="Proteomes" id="UP001431209"/>
    </source>
</evidence>
<dbReference type="AlphaFoldDB" id="A0AAW2ZBK9"/>
<dbReference type="InterPro" id="IPR011992">
    <property type="entry name" value="EF-hand-dom_pair"/>
</dbReference>
<dbReference type="PROSITE" id="PS50222">
    <property type="entry name" value="EF_HAND_2"/>
    <property type="match status" value="1"/>
</dbReference>
<organism evidence="2 3">
    <name type="scientific">Acrasis kona</name>
    <dbReference type="NCBI Taxonomy" id="1008807"/>
    <lineage>
        <taxon>Eukaryota</taxon>
        <taxon>Discoba</taxon>
        <taxon>Heterolobosea</taxon>
        <taxon>Tetramitia</taxon>
        <taxon>Eutetramitia</taxon>
        <taxon>Acrasidae</taxon>
        <taxon>Acrasis</taxon>
    </lineage>
</organism>
<gene>
    <name evidence="2" type="ORF">AKO1_001613</name>
</gene>